<gene>
    <name evidence="2" type="ORF">PFISCL1PPCAC_22723</name>
</gene>
<reference evidence="2" key="1">
    <citation type="submission" date="2023-10" db="EMBL/GenBank/DDBJ databases">
        <title>Genome assembly of Pristionchus species.</title>
        <authorList>
            <person name="Yoshida K."/>
            <person name="Sommer R.J."/>
        </authorList>
    </citation>
    <scope>NUCLEOTIDE SEQUENCE</scope>
    <source>
        <strain evidence="2">RS5133</strain>
    </source>
</reference>
<proteinExistence type="predicted"/>
<feature type="region of interest" description="Disordered" evidence="1">
    <location>
        <begin position="26"/>
        <end position="68"/>
    </location>
</feature>
<evidence type="ECO:0000313" key="3">
    <source>
        <dbReference type="Proteomes" id="UP001432322"/>
    </source>
</evidence>
<sequence length="68" mass="7627">GGSEVLLHHRLSGNLVVINTNSMKNTTNRLPRLSRPPRTNRALPSQLATEEKSPARCARTIDRPIWAR</sequence>
<feature type="non-terminal residue" evidence="2">
    <location>
        <position position="1"/>
    </location>
</feature>
<comment type="caution">
    <text evidence="2">The sequence shown here is derived from an EMBL/GenBank/DDBJ whole genome shotgun (WGS) entry which is preliminary data.</text>
</comment>
<keyword evidence="3" id="KW-1185">Reference proteome</keyword>
<evidence type="ECO:0000256" key="1">
    <source>
        <dbReference type="SAM" id="MobiDB-lite"/>
    </source>
</evidence>
<name>A0AAV5WGP5_9BILA</name>
<dbReference type="AlphaFoldDB" id="A0AAV5WGP5"/>
<evidence type="ECO:0000313" key="2">
    <source>
        <dbReference type="EMBL" id="GMT31426.1"/>
    </source>
</evidence>
<protein>
    <submittedName>
        <fullName evidence="2">Uncharacterized protein</fullName>
    </submittedName>
</protein>
<accession>A0AAV5WGP5</accession>
<organism evidence="2 3">
    <name type="scientific">Pristionchus fissidentatus</name>
    <dbReference type="NCBI Taxonomy" id="1538716"/>
    <lineage>
        <taxon>Eukaryota</taxon>
        <taxon>Metazoa</taxon>
        <taxon>Ecdysozoa</taxon>
        <taxon>Nematoda</taxon>
        <taxon>Chromadorea</taxon>
        <taxon>Rhabditida</taxon>
        <taxon>Rhabditina</taxon>
        <taxon>Diplogasteromorpha</taxon>
        <taxon>Diplogasteroidea</taxon>
        <taxon>Neodiplogasteridae</taxon>
        <taxon>Pristionchus</taxon>
    </lineage>
</organism>
<feature type="compositionally biased region" description="Basic and acidic residues" evidence="1">
    <location>
        <begin position="49"/>
        <end position="62"/>
    </location>
</feature>
<dbReference type="Proteomes" id="UP001432322">
    <property type="component" value="Unassembled WGS sequence"/>
</dbReference>
<feature type="non-terminal residue" evidence="2">
    <location>
        <position position="68"/>
    </location>
</feature>
<dbReference type="EMBL" id="BTSY01000006">
    <property type="protein sequence ID" value="GMT31426.1"/>
    <property type="molecule type" value="Genomic_DNA"/>
</dbReference>